<protein>
    <recommendedName>
        <fullName evidence="2">N-acetylmuramoyl-L-alanine amidase</fullName>
        <ecNumber evidence="2">3.5.1.28</ecNumber>
    </recommendedName>
</protein>
<evidence type="ECO:0000256" key="1">
    <source>
        <dbReference type="ARBA" id="ARBA00001561"/>
    </source>
</evidence>
<dbReference type="Pfam" id="PF08460">
    <property type="entry name" value="SH3_5"/>
    <property type="match status" value="3"/>
</dbReference>
<dbReference type="EC" id="3.5.1.28" evidence="2"/>
<evidence type="ECO:0000256" key="2">
    <source>
        <dbReference type="ARBA" id="ARBA00011901"/>
    </source>
</evidence>
<organism evidence="6 7">
    <name type="scientific">Streptococcus vestibularis ATCC 49124</name>
    <dbReference type="NCBI Taxonomy" id="889206"/>
    <lineage>
        <taxon>Bacteria</taxon>
        <taxon>Bacillati</taxon>
        <taxon>Bacillota</taxon>
        <taxon>Bacilli</taxon>
        <taxon>Lactobacillales</taxon>
        <taxon>Streptococcaceae</taxon>
        <taxon>Streptococcus</taxon>
    </lineage>
</organism>
<keyword evidence="7" id="KW-1185">Reference proteome</keyword>
<dbReference type="Pfam" id="PF04650">
    <property type="entry name" value="YSIRK_signal"/>
    <property type="match status" value="1"/>
</dbReference>
<dbReference type="InterPro" id="IPR038765">
    <property type="entry name" value="Papain-like_cys_pep_sf"/>
</dbReference>
<proteinExistence type="predicted"/>
<feature type="compositionally biased region" description="Low complexity" evidence="4">
    <location>
        <begin position="357"/>
        <end position="379"/>
    </location>
</feature>
<feature type="region of interest" description="Disordered" evidence="4">
    <location>
        <begin position="96"/>
        <end position="191"/>
    </location>
</feature>
<name>A0ABN0CF12_STRVE</name>
<feature type="compositionally biased region" description="Polar residues" evidence="4">
    <location>
        <begin position="96"/>
        <end position="109"/>
    </location>
</feature>
<dbReference type="InterPro" id="IPR007921">
    <property type="entry name" value="CHAP_dom"/>
</dbReference>
<evidence type="ECO:0000259" key="5">
    <source>
        <dbReference type="PROSITE" id="PS50911"/>
    </source>
</evidence>
<accession>A0ABN0CF12</accession>
<dbReference type="InterPro" id="IPR005877">
    <property type="entry name" value="YSIRK_signal_dom"/>
</dbReference>
<evidence type="ECO:0000256" key="3">
    <source>
        <dbReference type="ARBA" id="ARBA00022729"/>
    </source>
</evidence>
<dbReference type="InterPro" id="IPR003646">
    <property type="entry name" value="SH3-like_bac-type"/>
</dbReference>
<dbReference type="SUPFAM" id="SSF54001">
    <property type="entry name" value="Cysteine proteinases"/>
    <property type="match status" value="1"/>
</dbReference>
<dbReference type="Proteomes" id="UP000003697">
    <property type="component" value="Unassembled WGS sequence"/>
</dbReference>
<feature type="compositionally biased region" description="Polar residues" evidence="4">
    <location>
        <begin position="121"/>
        <end position="130"/>
    </location>
</feature>
<sequence length="717" mass="77098">MEYKTMKKLFWMTRSQRFSIRKYSIGVASVLIGMFLLGTPKGASADELTNTNDVTTTEVVGSVTNDSSSTTTSITTEAVSTAQETPTVNQEVAQATKGTGSSLNSSAVSEDSHVNAEATRTDLSTNTSNGVAEGHTTKEITPAAPSVDQSSKEVKTENIEDKVSEVVEAPTTPADNQSTDKATTKVDDEGSLDDDLATVEDFLNQNQNSKLSDGANTRSGRAIGDDYPASWRNNPNSVDSWGYYTGNCTSFVANRLHNVNHFEVPRAMGNGAQWGAVARSLGYRVDNTPAVGSVAYYTDGGYGHVAWVAEIVGGNIVVEEYNWIRNGGMDYTYHTQTQPTSKPAGFIHFKDLSGTPSTPISTTPSAGTSTGGSLPSSGTYRFTNRKGIKSEPRISSADIAYYDNGSSVNYDKTVIADNYEWISYVSYSGARRYIAINQVATRPTTPVTTPSTSGQATSSLPSSGIYRFTSRKGIKSEPKISSADIAYYDNGSSVNYDKTLVADNYEWISYVSYSGARRYIAINQVATQPTTSGTSTAPVAPSRAEPTGTISITNKNDQTGTFDVIISNVSSPNGVKEVKVPTWSSENGQDDIIWYVAAKQGDGTYKVSVNPSDHKNSLGEYNVHLYYVQNDGKMVGVGGTTTIVKAVVRPSIPDKGRYTFSGHASIKAEPKMSSPELAYYDAGDGVNYDKVLLSDGHYWISYVSFSGNRRYISVAVA</sequence>
<dbReference type="Gene3D" id="2.30.30.40">
    <property type="entry name" value="SH3 Domains"/>
    <property type="match status" value="3"/>
</dbReference>
<dbReference type="Pfam" id="PF05257">
    <property type="entry name" value="CHAP"/>
    <property type="match status" value="1"/>
</dbReference>
<evidence type="ECO:0000313" key="7">
    <source>
        <dbReference type="Proteomes" id="UP000003697"/>
    </source>
</evidence>
<evidence type="ECO:0000256" key="4">
    <source>
        <dbReference type="SAM" id="MobiDB-lite"/>
    </source>
</evidence>
<dbReference type="PROSITE" id="PS50911">
    <property type="entry name" value="CHAP"/>
    <property type="match status" value="1"/>
</dbReference>
<evidence type="ECO:0000313" key="6">
    <source>
        <dbReference type="EMBL" id="EFX95422.1"/>
    </source>
</evidence>
<dbReference type="InterPro" id="IPR013688">
    <property type="entry name" value="GBS_Bsp-like"/>
</dbReference>
<gene>
    <name evidence="6" type="ORF">HMPREF9425_1667</name>
</gene>
<feature type="region of interest" description="Disordered" evidence="4">
    <location>
        <begin position="357"/>
        <end position="385"/>
    </location>
</feature>
<feature type="compositionally biased region" description="Basic and acidic residues" evidence="4">
    <location>
        <begin position="150"/>
        <end position="165"/>
    </location>
</feature>
<dbReference type="SMART" id="SM00287">
    <property type="entry name" value="SH3b"/>
    <property type="match status" value="3"/>
</dbReference>
<reference evidence="6 7" key="1">
    <citation type="submission" date="2011-01" db="EMBL/GenBank/DDBJ databases">
        <authorList>
            <person name="Muzny D."/>
            <person name="Qin X."/>
            <person name="Buhay C."/>
            <person name="Dugan-Rocha S."/>
            <person name="Ding Y."/>
            <person name="Chen G."/>
            <person name="Hawes A."/>
            <person name="Holder M."/>
            <person name="Jhangiani S."/>
            <person name="Johnson A."/>
            <person name="Khan Z."/>
            <person name="Li Z."/>
            <person name="Liu W."/>
            <person name="Liu X."/>
            <person name="Perez L."/>
            <person name="Shen H."/>
            <person name="Wang Q."/>
            <person name="Watt J."/>
            <person name="Xi L."/>
            <person name="Xin Y."/>
            <person name="Zhou J."/>
            <person name="Deng J."/>
            <person name="Jiang H."/>
            <person name="Liu Y."/>
            <person name="Qu J."/>
            <person name="Song X.-Z."/>
            <person name="Zhang L."/>
            <person name="Villasana D."/>
            <person name="Johnson A."/>
            <person name="Liu J."/>
            <person name="Liyanage D."/>
            <person name="Lorensuhewa L."/>
            <person name="Robinson T."/>
            <person name="Song A."/>
            <person name="Song B.-B."/>
            <person name="Dinh H."/>
            <person name="Thornton R."/>
            <person name="Coyle M."/>
            <person name="Francisco L."/>
            <person name="Jackson L."/>
            <person name="Javaid M."/>
            <person name="Korchina V."/>
            <person name="Kovar C."/>
            <person name="Mata R."/>
            <person name="Mathew T."/>
            <person name="Ngo R."/>
            <person name="Nguyen L."/>
            <person name="Nguyen N."/>
            <person name="Okwuonu G."/>
            <person name="Ongeri F."/>
            <person name="Pham C."/>
            <person name="Simmons D."/>
            <person name="Wilczek-Boney K."/>
            <person name="Hale W."/>
            <person name="Jakkamsetti A."/>
            <person name="Pham P."/>
            <person name="Ruth R."/>
            <person name="San Lucas F."/>
            <person name="Warren J."/>
            <person name="Zhang J."/>
            <person name="Zhao Z."/>
            <person name="Zhou C."/>
            <person name="Zhu D."/>
            <person name="Lee S."/>
            <person name="Bess C."/>
            <person name="Blankenburg K."/>
            <person name="Forbes L."/>
            <person name="Fu Q."/>
            <person name="Gubbala S."/>
            <person name="Hirani K."/>
            <person name="Jayaseelan J.C."/>
            <person name="Lara F."/>
            <person name="Munidasa M."/>
            <person name="Palculict T."/>
            <person name="Patil S."/>
            <person name="Pu L.-L."/>
            <person name="Saada N."/>
            <person name="Tang L."/>
            <person name="Weissenberger G."/>
            <person name="Zhu Y."/>
            <person name="Hemphill L."/>
            <person name="Shang Y."/>
            <person name="Youmans B."/>
            <person name="Ayvaz T."/>
            <person name="Ross M."/>
            <person name="Santibanez J."/>
            <person name="Aqrawi P."/>
            <person name="Gross S."/>
            <person name="Joshi V."/>
            <person name="Fowler G."/>
            <person name="Nazareth L."/>
            <person name="Reid J."/>
            <person name="Worley K."/>
            <person name="Petrosino J."/>
            <person name="Highlander S."/>
            <person name="Gibbs R."/>
        </authorList>
    </citation>
    <scope>NUCLEOTIDE SEQUENCE [LARGE SCALE GENOMIC DNA]</scope>
    <source>
        <strain evidence="6 7">ATCC 49124</strain>
    </source>
</reference>
<comment type="caution">
    <text evidence="6">The sequence shown here is derived from an EMBL/GenBank/DDBJ whole genome shotgun (WGS) entry which is preliminary data.</text>
</comment>
<dbReference type="Gene3D" id="2.60.40.3760">
    <property type="match status" value="1"/>
</dbReference>
<keyword evidence="3" id="KW-0732">Signal</keyword>
<dbReference type="EMBL" id="AEVI01000076">
    <property type="protein sequence ID" value="EFX95422.1"/>
    <property type="molecule type" value="Genomic_DNA"/>
</dbReference>
<comment type="catalytic activity">
    <reaction evidence="1">
        <text>Hydrolyzes the link between N-acetylmuramoyl residues and L-amino acid residues in certain cell-wall glycopeptides.</text>
        <dbReference type="EC" id="3.5.1.28"/>
    </reaction>
</comment>
<feature type="domain" description="Peptidase C51" evidence="5">
    <location>
        <begin position="223"/>
        <end position="348"/>
    </location>
</feature>
<feature type="region of interest" description="Disordered" evidence="4">
    <location>
        <begin position="530"/>
        <end position="553"/>
    </location>
</feature>
<dbReference type="Pfam" id="PF08481">
    <property type="entry name" value="GBS_Bsp-like"/>
    <property type="match status" value="1"/>
</dbReference>
<dbReference type="Gene3D" id="3.90.1720.10">
    <property type="entry name" value="endopeptidase domain like (from Nostoc punctiforme)"/>
    <property type="match status" value="1"/>
</dbReference>
<dbReference type="NCBIfam" id="TIGR01168">
    <property type="entry name" value="YSIRK_signal"/>
    <property type="match status" value="1"/>
</dbReference>